<gene>
    <name evidence="2" type="ORF">GCM10008090_27760</name>
</gene>
<reference evidence="2" key="2">
    <citation type="submission" date="2020-09" db="EMBL/GenBank/DDBJ databases">
        <authorList>
            <person name="Sun Q."/>
            <person name="Kim S."/>
        </authorList>
    </citation>
    <scope>NUCLEOTIDE SEQUENCE</scope>
    <source>
        <strain evidence="2">KCTC 12711</strain>
    </source>
</reference>
<dbReference type="AlphaFoldDB" id="A0A918RYM9"/>
<evidence type="ECO:0000256" key="1">
    <source>
        <dbReference type="SAM" id="Phobius"/>
    </source>
</evidence>
<organism evidence="2 3">
    <name type="scientific">Arenicella chitinivorans</name>
    <dbReference type="NCBI Taxonomy" id="1329800"/>
    <lineage>
        <taxon>Bacteria</taxon>
        <taxon>Pseudomonadati</taxon>
        <taxon>Pseudomonadota</taxon>
        <taxon>Gammaproteobacteria</taxon>
        <taxon>Arenicellales</taxon>
        <taxon>Arenicellaceae</taxon>
        <taxon>Arenicella</taxon>
    </lineage>
</organism>
<feature type="transmembrane region" description="Helical" evidence="1">
    <location>
        <begin position="38"/>
        <end position="55"/>
    </location>
</feature>
<dbReference type="Proteomes" id="UP000614811">
    <property type="component" value="Unassembled WGS sequence"/>
</dbReference>
<keyword evidence="3" id="KW-1185">Reference proteome</keyword>
<comment type="caution">
    <text evidence="2">The sequence shown here is derived from an EMBL/GenBank/DDBJ whole genome shotgun (WGS) entry which is preliminary data.</text>
</comment>
<accession>A0A918RYM9</accession>
<evidence type="ECO:0000313" key="3">
    <source>
        <dbReference type="Proteomes" id="UP000614811"/>
    </source>
</evidence>
<dbReference type="EMBL" id="BMXA01000005">
    <property type="protein sequence ID" value="GHA16397.1"/>
    <property type="molecule type" value="Genomic_DNA"/>
</dbReference>
<feature type="transmembrane region" description="Helical" evidence="1">
    <location>
        <begin position="96"/>
        <end position="120"/>
    </location>
</feature>
<feature type="transmembrane region" description="Helical" evidence="1">
    <location>
        <begin position="6"/>
        <end position="26"/>
    </location>
</feature>
<dbReference type="RefSeq" id="WP_189402283.1">
    <property type="nucleotide sequence ID" value="NZ_BMXA01000005.1"/>
</dbReference>
<name>A0A918RYM9_9GAMM</name>
<keyword evidence="1" id="KW-0812">Transmembrane</keyword>
<sequence length="129" mass="14205">MGLVLVILSFALIVLSLGGVFLPSRLMALVDKLASRKLGLWGAVSVRIVFGVLLWLSSQESNAPEVLKVFSVLLVFSAVAHFVVGRERLRKLRQILAAWPLWVIRVPCLLGIIMGVYLLWALSPFIPLA</sequence>
<keyword evidence="1" id="KW-1133">Transmembrane helix</keyword>
<feature type="transmembrane region" description="Helical" evidence="1">
    <location>
        <begin position="67"/>
        <end position="84"/>
    </location>
</feature>
<reference evidence="2" key="1">
    <citation type="journal article" date="2014" name="Int. J. Syst. Evol. Microbiol.">
        <title>Complete genome sequence of Corynebacterium casei LMG S-19264T (=DSM 44701T), isolated from a smear-ripened cheese.</title>
        <authorList>
            <consortium name="US DOE Joint Genome Institute (JGI-PGF)"/>
            <person name="Walter F."/>
            <person name="Albersmeier A."/>
            <person name="Kalinowski J."/>
            <person name="Ruckert C."/>
        </authorList>
    </citation>
    <scope>NUCLEOTIDE SEQUENCE</scope>
    <source>
        <strain evidence="2">KCTC 12711</strain>
    </source>
</reference>
<protein>
    <submittedName>
        <fullName evidence="2">Uncharacterized protein</fullName>
    </submittedName>
</protein>
<proteinExistence type="predicted"/>
<evidence type="ECO:0000313" key="2">
    <source>
        <dbReference type="EMBL" id="GHA16397.1"/>
    </source>
</evidence>
<keyword evidence="1" id="KW-0472">Membrane</keyword>